<comment type="caution">
    <text evidence="1">The sequence shown here is derived from an EMBL/GenBank/DDBJ whole genome shotgun (WGS) entry which is preliminary data.</text>
</comment>
<dbReference type="eggNOG" id="ENOG5033AHS">
    <property type="taxonomic scope" value="Bacteria"/>
</dbReference>
<protein>
    <recommendedName>
        <fullName evidence="3">Six-cysteine peptide SCIFF</fullName>
    </recommendedName>
</protein>
<dbReference type="Pfam" id="PF13165">
    <property type="entry name" value="SCIFF"/>
    <property type="match status" value="1"/>
</dbReference>
<dbReference type="EMBL" id="ARZA01000130">
    <property type="protein sequence ID" value="EOD00667.1"/>
    <property type="molecule type" value="Genomic_DNA"/>
</dbReference>
<evidence type="ECO:0000313" key="1">
    <source>
        <dbReference type="EMBL" id="EOD00667.1"/>
    </source>
</evidence>
<dbReference type="STRING" id="1304284.L21TH_1268"/>
<name>R1AVI2_9FIRM</name>
<evidence type="ECO:0000313" key="2">
    <source>
        <dbReference type="Proteomes" id="UP000013378"/>
    </source>
</evidence>
<dbReference type="Proteomes" id="UP000013378">
    <property type="component" value="Unassembled WGS sequence"/>
</dbReference>
<sequence>MKHIKTISGRSLMKTIATGGCGECQTSCQSACKTSCTVGNQVCENN</sequence>
<dbReference type="InterPro" id="IPR023975">
    <property type="entry name" value="Six-Cys_pep_SCIFF"/>
</dbReference>
<organism evidence="1 2">
    <name type="scientific">Caldisalinibacter kiritimatiensis</name>
    <dbReference type="NCBI Taxonomy" id="1304284"/>
    <lineage>
        <taxon>Bacteria</taxon>
        <taxon>Bacillati</taxon>
        <taxon>Bacillota</taxon>
        <taxon>Tissierellia</taxon>
        <taxon>Tissierellales</taxon>
        <taxon>Thermohalobacteraceae</taxon>
        <taxon>Caldisalinibacter</taxon>
    </lineage>
</organism>
<accession>R1AVI2</accession>
<proteinExistence type="predicted"/>
<dbReference type="RefSeq" id="WP_006312043.1">
    <property type="nucleotide sequence ID" value="NZ_ARZA01000130.1"/>
</dbReference>
<evidence type="ECO:0008006" key="3">
    <source>
        <dbReference type="Google" id="ProtNLM"/>
    </source>
</evidence>
<gene>
    <name evidence="1" type="ORF">L21TH_1268</name>
</gene>
<reference evidence="1 2" key="1">
    <citation type="journal article" date="2015" name="Geomicrobiol. J.">
        <title>Caldisalinibacter kiritimatiensis gen. nov., sp. nov., a moderately thermohalophilic thiosulfate-reducing bacterium from a hypersaline microbial mat.</title>
        <authorList>
            <person name="Ben Hania W."/>
            <person name="Joseph M."/>
            <person name="Fiebig A."/>
            <person name="Bunk B."/>
            <person name="Klenk H.-P."/>
            <person name="Fardeau M.-L."/>
            <person name="Spring S."/>
        </authorList>
    </citation>
    <scope>NUCLEOTIDE SEQUENCE [LARGE SCALE GENOMIC DNA]</scope>
    <source>
        <strain evidence="1 2">L21-TH-D2</strain>
    </source>
</reference>
<dbReference type="OrthoDB" id="1684200at2"/>
<dbReference type="AlphaFoldDB" id="R1AVI2"/>
<dbReference type="NCBIfam" id="TIGR03973">
    <property type="entry name" value="six_Cys_in_45"/>
    <property type="match status" value="1"/>
</dbReference>
<keyword evidence="2" id="KW-1185">Reference proteome</keyword>